<proteinExistence type="predicted"/>
<accession>A0A9D3UXR6</accession>
<protein>
    <submittedName>
        <fullName evidence="1">Uncharacterized protein</fullName>
    </submittedName>
</protein>
<evidence type="ECO:0000313" key="2">
    <source>
        <dbReference type="Proteomes" id="UP000828251"/>
    </source>
</evidence>
<sequence>MTGAKLFRIKHDLHSIKKGHQISDPKRVDIILVGYCRSMMRSLLLRLSPPSYFQ</sequence>
<keyword evidence="2" id="KW-1185">Reference proteome</keyword>
<organism evidence="1 2">
    <name type="scientific">Gossypium stocksii</name>
    <dbReference type="NCBI Taxonomy" id="47602"/>
    <lineage>
        <taxon>Eukaryota</taxon>
        <taxon>Viridiplantae</taxon>
        <taxon>Streptophyta</taxon>
        <taxon>Embryophyta</taxon>
        <taxon>Tracheophyta</taxon>
        <taxon>Spermatophyta</taxon>
        <taxon>Magnoliopsida</taxon>
        <taxon>eudicotyledons</taxon>
        <taxon>Gunneridae</taxon>
        <taxon>Pentapetalae</taxon>
        <taxon>rosids</taxon>
        <taxon>malvids</taxon>
        <taxon>Malvales</taxon>
        <taxon>Malvaceae</taxon>
        <taxon>Malvoideae</taxon>
        <taxon>Gossypium</taxon>
    </lineage>
</organism>
<comment type="caution">
    <text evidence="1">The sequence shown here is derived from an EMBL/GenBank/DDBJ whole genome shotgun (WGS) entry which is preliminary data.</text>
</comment>
<dbReference type="EMBL" id="JAIQCV010000009">
    <property type="protein sequence ID" value="KAH1064258.1"/>
    <property type="molecule type" value="Genomic_DNA"/>
</dbReference>
<dbReference type="Proteomes" id="UP000828251">
    <property type="component" value="Unassembled WGS sequence"/>
</dbReference>
<name>A0A9D3UXR6_9ROSI</name>
<evidence type="ECO:0000313" key="1">
    <source>
        <dbReference type="EMBL" id="KAH1064258.1"/>
    </source>
</evidence>
<dbReference type="AlphaFoldDB" id="A0A9D3UXR6"/>
<gene>
    <name evidence="1" type="ORF">J1N35_029245</name>
</gene>
<reference evidence="1 2" key="1">
    <citation type="journal article" date="2021" name="Plant Biotechnol. J.">
        <title>Multi-omics assisted identification of the key and species-specific regulatory components of drought-tolerant mechanisms in Gossypium stocksii.</title>
        <authorList>
            <person name="Yu D."/>
            <person name="Ke L."/>
            <person name="Zhang D."/>
            <person name="Wu Y."/>
            <person name="Sun Y."/>
            <person name="Mei J."/>
            <person name="Sun J."/>
            <person name="Sun Y."/>
        </authorList>
    </citation>
    <scope>NUCLEOTIDE SEQUENCE [LARGE SCALE GENOMIC DNA]</scope>
    <source>
        <strain evidence="2">cv. E1</strain>
        <tissue evidence="1">Leaf</tissue>
    </source>
</reference>